<dbReference type="GO" id="GO:0016787">
    <property type="term" value="F:hydrolase activity"/>
    <property type="evidence" value="ECO:0007669"/>
    <property type="project" value="UniProtKB-KW"/>
</dbReference>
<feature type="domain" description="Serine aminopeptidase S33" evidence="1">
    <location>
        <begin position="48"/>
        <end position="120"/>
    </location>
</feature>
<gene>
    <name evidence="2" type="ORF">G3N56_18075</name>
</gene>
<dbReference type="Gene3D" id="3.40.50.1820">
    <property type="entry name" value="alpha/beta hydrolase"/>
    <property type="match status" value="1"/>
</dbReference>
<comment type="caution">
    <text evidence="2">The sequence shown here is derived from an EMBL/GenBank/DDBJ whole genome shotgun (WGS) entry which is preliminary data.</text>
</comment>
<feature type="non-terminal residue" evidence="2">
    <location>
        <position position="1"/>
    </location>
</feature>
<dbReference type="EMBL" id="JAAGRQ010000124">
    <property type="protein sequence ID" value="NDY58646.1"/>
    <property type="molecule type" value="Genomic_DNA"/>
</dbReference>
<dbReference type="PANTHER" id="PTHR12277">
    <property type="entry name" value="ALPHA/BETA HYDROLASE DOMAIN-CONTAINING PROTEIN"/>
    <property type="match status" value="1"/>
</dbReference>
<organism evidence="2 3">
    <name type="scientific">Desulfolutivibrio sulfodismutans</name>
    <dbReference type="NCBI Taxonomy" id="63561"/>
    <lineage>
        <taxon>Bacteria</taxon>
        <taxon>Pseudomonadati</taxon>
        <taxon>Thermodesulfobacteriota</taxon>
        <taxon>Desulfovibrionia</taxon>
        <taxon>Desulfovibrionales</taxon>
        <taxon>Desulfovibrionaceae</taxon>
        <taxon>Desulfolutivibrio</taxon>
    </lineage>
</organism>
<reference evidence="2 3" key="1">
    <citation type="submission" date="2020-02" db="EMBL/GenBank/DDBJ databases">
        <title>Comparative genomics of sulfur disproportionating microorganisms.</title>
        <authorList>
            <person name="Ward L.M."/>
            <person name="Bertran E."/>
            <person name="Johnston D.T."/>
        </authorList>
    </citation>
    <scope>NUCLEOTIDE SEQUENCE [LARGE SCALE GENOMIC DNA]</scope>
    <source>
        <strain evidence="2 3">DSM 3696</strain>
    </source>
</reference>
<dbReference type="InterPro" id="IPR022742">
    <property type="entry name" value="Hydrolase_4"/>
</dbReference>
<dbReference type="Proteomes" id="UP000469724">
    <property type="component" value="Unassembled WGS sequence"/>
</dbReference>
<proteinExistence type="predicted"/>
<name>A0A7K3NR00_9BACT</name>
<protein>
    <submittedName>
        <fullName evidence="2">Alpha/beta hydrolase</fullName>
    </submittedName>
</protein>
<keyword evidence="2" id="KW-0378">Hydrolase</keyword>
<dbReference type="RefSeq" id="WP_163303719.1">
    <property type="nucleotide sequence ID" value="NZ_JAAGRQ010000124.1"/>
</dbReference>
<evidence type="ECO:0000313" key="2">
    <source>
        <dbReference type="EMBL" id="NDY58646.1"/>
    </source>
</evidence>
<sequence length="224" mass="23645">LPAPDDDPATADGTSPTQVPAPILLYFQGNAEEAASFFLWSPTELPRFTLAAVNYRGYGASTGKATEARVKADALAVYDALATRFPGAPIAVMGRSIGTGVAAHVAARRPVEAVVLVTPYDSILSVGQAAHPLLPVKLLLRQPFDVLSDAAQVKAPTLFLTASNDTLIPESHATALAAVWAGPKDFRRLAGGHNSILDNPDYWPFIRDFLTAVQNGTFTPPGRG</sequence>
<evidence type="ECO:0000313" key="3">
    <source>
        <dbReference type="Proteomes" id="UP000469724"/>
    </source>
</evidence>
<keyword evidence="3" id="KW-1185">Reference proteome</keyword>
<dbReference type="PANTHER" id="PTHR12277:SF81">
    <property type="entry name" value="PROTEIN ABHD13"/>
    <property type="match status" value="1"/>
</dbReference>
<dbReference type="InterPro" id="IPR029058">
    <property type="entry name" value="AB_hydrolase_fold"/>
</dbReference>
<accession>A0A7K3NR00</accession>
<dbReference type="AlphaFoldDB" id="A0A7K3NR00"/>
<evidence type="ECO:0000259" key="1">
    <source>
        <dbReference type="Pfam" id="PF12146"/>
    </source>
</evidence>
<dbReference type="SUPFAM" id="SSF53474">
    <property type="entry name" value="alpha/beta-Hydrolases"/>
    <property type="match status" value="1"/>
</dbReference>
<dbReference type="Pfam" id="PF12146">
    <property type="entry name" value="Hydrolase_4"/>
    <property type="match status" value="1"/>
</dbReference>